<gene>
    <name evidence="2" type="ORF">SEVIR_9G531500v2</name>
</gene>
<proteinExistence type="predicted"/>
<dbReference type="EMBL" id="CM016560">
    <property type="protein sequence ID" value="TKV98002.1"/>
    <property type="molecule type" value="Genomic_DNA"/>
</dbReference>
<dbReference type="Gramene" id="TKV98002">
    <property type="protein sequence ID" value="TKV98002"/>
    <property type="gene ID" value="SEVIR_9G531500v2"/>
</dbReference>
<protein>
    <submittedName>
        <fullName evidence="2">Uncharacterized protein</fullName>
    </submittedName>
</protein>
<name>A0A4U6TBZ9_SETVI</name>
<feature type="region of interest" description="Disordered" evidence="1">
    <location>
        <begin position="174"/>
        <end position="218"/>
    </location>
</feature>
<keyword evidence="3" id="KW-1185">Reference proteome</keyword>
<organism evidence="2 3">
    <name type="scientific">Setaria viridis</name>
    <name type="common">Green bristlegrass</name>
    <name type="synonym">Setaria italica subsp. viridis</name>
    <dbReference type="NCBI Taxonomy" id="4556"/>
    <lineage>
        <taxon>Eukaryota</taxon>
        <taxon>Viridiplantae</taxon>
        <taxon>Streptophyta</taxon>
        <taxon>Embryophyta</taxon>
        <taxon>Tracheophyta</taxon>
        <taxon>Spermatophyta</taxon>
        <taxon>Magnoliopsida</taxon>
        <taxon>Liliopsida</taxon>
        <taxon>Poales</taxon>
        <taxon>Poaceae</taxon>
        <taxon>PACMAD clade</taxon>
        <taxon>Panicoideae</taxon>
        <taxon>Panicodae</taxon>
        <taxon>Paniceae</taxon>
        <taxon>Cenchrinae</taxon>
        <taxon>Setaria</taxon>
    </lineage>
</organism>
<feature type="region of interest" description="Disordered" evidence="1">
    <location>
        <begin position="53"/>
        <end position="72"/>
    </location>
</feature>
<accession>A0A4U6TBZ9</accession>
<evidence type="ECO:0000256" key="1">
    <source>
        <dbReference type="SAM" id="MobiDB-lite"/>
    </source>
</evidence>
<feature type="compositionally biased region" description="Gly residues" evidence="1">
    <location>
        <begin position="179"/>
        <end position="188"/>
    </location>
</feature>
<sequence length="218" mass="23151">MDQNALPHLYRSLTDSWAPSTVPYLLPFSRNPHSSSNGALSQSRACAAAAVLHPSPLRSPPPRSVSVPPVRRRRGAPSLACAAAAALRRGPAPTRPRPCGTAVAHYPGHAHGPPPSELASMPSVDRHKSRHPVQGLVELAASRRSPDVDWRWTQRRSARALQCRRSMVKVRKGDVLEGGADGRGGGGRGGRREVARPPARDEVELHGACVEGGGRGDG</sequence>
<reference evidence="2" key="1">
    <citation type="submission" date="2019-03" db="EMBL/GenBank/DDBJ databases">
        <title>WGS assembly of Setaria viridis.</title>
        <authorList>
            <person name="Huang P."/>
            <person name="Jenkins J."/>
            <person name="Grimwood J."/>
            <person name="Barry K."/>
            <person name="Healey A."/>
            <person name="Mamidi S."/>
            <person name="Sreedasyam A."/>
            <person name="Shu S."/>
            <person name="Feldman M."/>
            <person name="Wu J."/>
            <person name="Yu Y."/>
            <person name="Chen C."/>
            <person name="Johnson J."/>
            <person name="Rokhsar D."/>
            <person name="Baxter I."/>
            <person name="Schmutz J."/>
            <person name="Brutnell T."/>
            <person name="Kellogg E."/>
        </authorList>
    </citation>
    <scope>NUCLEOTIDE SEQUENCE [LARGE SCALE GENOMIC DNA]</scope>
</reference>
<dbReference type="AlphaFoldDB" id="A0A4U6TBZ9"/>
<dbReference type="Proteomes" id="UP000298652">
    <property type="component" value="Chromosome 9"/>
</dbReference>
<feature type="compositionally biased region" description="Basic and acidic residues" evidence="1">
    <location>
        <begin position="190"/>
        <end position="205"/>
    </location>
</feature>
<evidence type="ECO:0000313" key="2">
    <source>
        <dbReference type="EMBL" id="TKV98002.1"/>
    </source>
</evidence>
<evidence type="ECO:0000313" key="3">
    <source>
        <dbReference type="Proteomes" id="UP000298652"/>
    </source>
</evidence>